<organism evidence="2 3">
    <name type="scientific">Glarea lozoyensis (strain ATCC 20868 / MF5171)</name>
    <dbReference type="NCBI Taxonomy" id="1116229"/>
    <lineage>
        <taxon>Eukaryota</taxon>
        <taxon>Fungi</taxon>
        <taxon>Dikarya</taxon>
        <taxon>Ascomycota</taxon>
        <taxon>Pezizomycotina</taxon>
        <taxon>Leotiomycetes</taxon>
        <taxon>Helotiales</taxon>
        <taxon>Helotiaceae</taxon>
        <taxon>Glarea</taxon>
    </lineage>
</organism>
<keyword evidence="3" id="KW-1185">Reference proteome</keyword>
<proteinExistence type="predicted"/>
<evidence type="ECO:0000256" key="1">
    <source>
        <dbReference type="SAM" id="MobiDB-lite"/>
    </source>
</evidence>
<dbReference type="InterPro" id="IPR038883">
    <property type="entry name" value="AN11006-like"/>
</dbReference>
<protein>
    <submittedName>
        <fullName evidence="2">Uncharacterized protein</fullName>
    </submittedName>
</protein>
<dbReference type="KEGG" id="glz:GLAREA_05786"/>
<evidence type="ECO:0000313" key="3">
    <source>
        <dbReference type="Proteomes" id="UP000016922"/>
    </source>
</evidence>
<name>S3EDT4_GLAL2</name>
<dbReference type="OrthoDB" id="5272396at2759"/>
<sequence length="381" mass="44794">MAKEIRLCAYEETPDVVPESSSPFKFTSLSREIRDQIYVWALVAPSPIIVWKGQWGTDTDKTRRLHSYTTFTDVVQIRKETHRRWIDPSATKHSLAECSTNLFFCNKQIGEEAAKVFYRKNVFAFLGDHNWDPIVSWLTMINNRNRNHLATLEFKAYRPEEVWQRPNGERDTREEDSREPDYPRNPHLHFSTPIKYGLVEIINPAIEEIFQLLGQQKTSTHKVTINFKLRYNYPGCGWVVEEGDHYPQDGWCSMDLPNLVEKFRTLYSPKSLVDVIWTGKCPKEIVGRGDRDYTRTSIEVHLENMKNKGWEVEISPMEGDNWEWALYDKYDAEDKHIPSMVLRRMPLKEPLIGDDPNPWAGALRRLSSEEYELEKTNHYYD</sequence>
<dbReference type="RefSeq" id="XP_008077266.1">
    <property type="nucleotide sequence ID" value="XM_008079075.1"/>
</dbReference>
<dbReference type="PANTHER" id="PTHR42085:SF8">
    <property type="entry name" value="F-BOX DOMAIN-CONTAINING PROTEIN"/>
    <property type="match status" value="1"/>
</dbReference>
<dbReference type="AlphaFoldDB" id="S3EDT4"/>
<evidence type="ECO:0000313" key="2">
    <source>
        <dbReference type="EMBL" id="EPE36448.1"/>
    </source>
</evidence>
<feature type="region of interest" description="Disordered" evidence="1">
    <location>
        <begin position="164"/>
        <end position="184"/>
    </location>
</feature>
<dbReference type="HOGENOM" id="CLU_725724_0_0_1"/>
<dbReference type="PANTHER" id="PTHR42085">
    <property type="entry name" value="F-BOX DOMAIN-CONTAINING PROTEIN"/>
    <property type="match status" value="1"/>
</dbReference>
<gene>
    <name evidence="2" type="ORF">GLAREA_05786</name>
</gene>
<accession>S3EDT4</accession>
<dbReference type="EMBL" id="KE145353">
    <property type="protein sequence ID" value="EPE36448.1"/>
    <property type="molecule type" value="Genomic_DNA"/>
</dbReference>
<dbReference type="GeneID" id="19464840"/>
<dbReference type="Proteomes" id="UP000016922">
    <property type="component" value="Unassembled WGS sequence"/>
</dbReference>
<reference evidence="2 3" key="1">
    <citation type="journal article" date="2013" name="BMC Genomics">
        <title>Genomics-driven discovery of the pneumocandin biosynthetic gene cluster in the fungus Glarea lozoyensis.</title>
        <authorList>
            <person name="Chen L."/>
            <person name="Yue Q."/>
            <person name="Zhang X."/>
            <person name="Xiang M."/>
            <person name="Wang C."/>
            <person name="Li S."/>
            <person name="Che Y."/>
            <person name="Ortiz-Lopez F.J."/>
            <person name="Bills G.F."/>
            <person name="Liu X."/>
            <person name="An Z."/>
        </authorList>
    </citation>
    <scope>NUCLEOTIDE SEQUENCE [LARGE SCALE GENOMIC DNA]</scope>
    <source>
        <strain evidence="3">ATCC 20868 / MF5171</strain>
    </source>
</reference>